<dbReference type="Proteomes" id="UP000001861">
    <property type="component" value="Unassembled WGS sequence"/>
</dbReference>
<reference evidence="1 2" key="1">
    <citation type="journal article" date="2010" name="Proc. Natl. Acad. Sci. U.S.A.">
        <title>Insights into evolution of multicellular fungi from the assembled chromosomes of the mushroom Coprinopsis cinerea (Coprinus cinereus).</title>
        <authorList>
            <person name="Stajich J.E."/>
            <person name="Wilke S.K."/>
            <person name="Ahren D."/>
            <person name="Au C.H."/>
            <person name="Birren B.W."/>
            <person name="Borodovsky M."/>
            <person name="Burns C."/>
            <person name="Canback B."/>
            <person name="Casselton L.A."/>
            <person name="Cheng C.K."/>
            <person name="Deng J."/>
            <person name="Dietrich F.S."/>
            <person name="Fargo D.C."/>
            <person name="Farman M.L."/>
            <person name="Gathman A.C."/>
            <person name="Goldberg J."/>
            <person name="Guigo R."/>
            <person name="Hoegger P.J."/>
            <person name="Hooker J.B."/>
            <person name="Huggins A."/>
            <person name="James T.Y."/>
            <person name="Kamada T."/>
            <person name="Kilaru S."/>
            <person name="Kodira C."/>
            <person name="Kues U."/>
            <person name="Kupfer D."/>
            <person name="Kwan H.S."/>
            <person name="Lomsadze A."/>
            <person name="Li W."/>
            <person name="Lilly W.W."/>
            <person name="Ma L.J."/>
            <person name="Mackey A.J."/>
            <person name="Manning G."/>
            <person name="Martin F."/>
            <person name="Muraguchi H."/>
            <person name="Natvig D.O."/>
            <person name="Palmerini H."/>
            <person name="Ramesh M.A."/>
            <person name="Rehmeyer C.J."/>
            <person name="Roe B.A."/>
            <person name="Shenoy N."/>
            <person name="Stanke M."/>
            <person name="Ter-Hovhannisyan V."/>
            <person name="Tunlid A."/>
            <person name="Velagapudi R."/>
            <person name="Vision T.J."/>
            <person name="Zeng Q."/>
            <person name="Zolan M.E."/>
            <person name="Pukkila P.J."/>
        </authorList>
    </citation>
    <scope>NUCLEOTIDE SEQUENCE [LARGE SCALE GENOMIC DNA]</scope>
    <source>
        <strain evidence="2">Okayama-7 / 130 / ATCC MYA-4618 / FGSC 9003</strain>
    </source>
</reference>
<gene>
    <name evidence="1" type="ORF">CC1G_04841</name>
</gene>
<sequence>MVSASTQRIVLPSMVTPDLPENFMLDPTFTLPSMVPPDRPDRLERFMRNLPFPLTSMVTPDPMLTPERTENFMFNPPFTLLFLPRPFSASGIRVLPTNIITACPDYPRHLTHDLDYTFLYPRMEATYNRSQFLVSSRWPALYLKDMASSAAWCEAHVPSGKEPAFNVNNPPRDRAIHVVKDEFLTSEPRLSAFFMQDTDGNVHTRGYMAHVIAKSIYDEFKAWVHMQKHVPGMEVVRPPCLNADVGEEFYNPDGFRFMGFLAYIVNLELGEIVYIPLLGYTPAPVDRRLVERLTAV</sequence>
<dbReference type="KEGG" id="cci:CC1G_04841"/>
<evidence type="ECO:0000313" key="1">
    <source>
        <dbReference type="EMBL" id="EAU80731.1"/>
    </source>
</evidence>
<keyword evidence="2" id="KW-1185">Reference proteome</keyword>
<dbReference type="RefSeq" id="XP_001840997.1">
    <property type="nucleotide sequence ID" value="XM_001840945.1"/>
</dbReference>
<evidence type="ECO:0000313" key="2">
    <source>
        <dbReference type="Proteomes" id="UP000001861"/>
    </source>
</evidence>
<proteinExistence type="predicted"/>
<protein>
    <submittedName>
        <fullName evidence="1">Uncharacterized protein</fullName>
    </submittedName>
</protein>
<comment type="caution">
    <text evidence="1">The sequence shown here is derived from an EMBL/GenBank/DDBJ whole genome shotgun (WGS) entry which is preliminary data.</text>
</comment>
<dbReference type="VEuPathDB" id="FungiDB:CC1G_04841"/>
<accession>A8PFR9</accession>
<dbReference type="InParanoid" id="A8PFR9"/>
<dbReference type="AlphaFoldDB" id="A8PFR9"/>
<dbReference type="EMBL" id="AACS02000002">
    <property type="protein sequence ID" value="EAU80731.1"/>
    <property type="molecule type" value="Genomic_DNA"/>
</dbReference>
<dbReference type="GeneID" id="6017656"/>
<name>A8PFR9_COPC7</name>
<organism evidence="1 2">
    <name type="scientific">Coprinopsis cinerea (strain Okayama-7 / 130 / ATCC MYA-4618 / FGSC 9003)</name>
    <name type="common">Inky cap fungus</name>
    <name type="synonym">Hormographiella aspergillata</name>
    <dbReference type="NCBI Taxonomy" id="240176"/>
    <lineage>
        <taxon>Eukaryota</taxon>
        <taxon>Fungi</taxon>
        <taxon>Dikarya</taxon>
        <taxon>Basidiomycota</taxon>
        <taxon>Agaricomycotina</taxon>
        <taxon>Agaricomycetes</taxon>
        <taxon>Agaricomycetidae</taxon>
        <taxon>Agaricales</taxon>
        <taxon>Agaricineae</taxon>
        <taxon>Psathyrellaceae</taxon>
        <taxon>Coprinopsis</taxon>
    </lineage>
</organism>